<dbReference type="AlphaFoldDB" id="A0A5C8ZGH0"/>
<evidence type="ECO:0000313" key="2">
    <source>
        <dbReference type="Proteomes" id="UP000321234"/>
    </source>
</evidence>
<name>A0A5C8ZGH0_9ACTN</name>
<proteinExistence type="predicted"/>
<comment type="caution">
    <text evidence="1">The sequence shown here is derived from an EMBL/GenBank/DDBJ whole genome shotgun (WGS) entry which is preliminary data.</text>
</comment>
<dbReference type="EMBL" id="VKAC01000007">
    <property type="protein sequence ID" value="TXR55900.1"/>
    <property type="molecule type" value="Genomic_DNA"/>
</dbReference>
<sequence length="98" mass="10308">MADGPEVELNGVAVNVTIPEDLRWTGERRGEAHILTSLTVRLLPDGHLAVKAYGRPVAGGRGGYVSFPVPTDRPELAALVDAAADRAASLWAAHRGLA</sequence>
<evidence type="ECO:0000313" key="1">
    <source>
        <dbReference type="EMBL" id="TXR55900.1"/>
    </source>
</evidence>
<protein>
    <submittedName>
        <fullName evidence="1">Uncharacterized protein</fullName>
    </submittedName>
</protein>
<reference evidence="1 2" key="1">
    <citation type="submission" date="2019-07" db="EMBL/GenBank/DDBJ databases">
        <title>Quadrisphaera sp. strain DD2A genome sequencing and assembly.</title>
        <authorList>
            <person name="Kim I."/>
        </authorList>
    </citation>
    <scope>NUCLEOTIDE SEQUENCE [LARGE SCALE GENOMIC DNA]</scope>
    <source>
        <strain evidence="1 2">DD2A</strain>
    </source>
</reference>
<gene>
    <name evidence="1" type="ORF">FMM08_12985</name>
</gene>
<organism evidence="1 2">
    <name type="scientific">Quadrisphaera setariae</name>
    <dbReference type="NCBI Taxonomy" id="2593304"/>
    <lineage>
        <taxon>Bacteria</taxon>
        <taxon>Bacillati</taxon>
        <taxon>Actinomycetota</taxon>
        <taxon>Actinomycetes</taxon>
        <taxon>Kineosporiales</taxon>
        <taxon>Kineosporiaceae</taxon>
        <taxon>Quadrisphaera</taxon>
    </lineage>
</organism>
<dbReference type="Proteomes" id="UP000321234">
    <property type="component" value="Unassembled WGS sequence"/>
</dbReference>
<keyword evidence="2" id="KW-1185">Reference proteome</keyword>
<accession>A0A5C8ZGH0</accession>
<dbReference type="OrthoDB" id="4419781at2"/>